<gene>
    <name evidence="7" type="ORF">F4X82_00805</name>
</gene>
<dbReference type="GO" id="GO:0008757">
    <property type="term" value="F:S-adenosylmethionine-dependent methyltransferase activity"/>
    <property type="evidence" value="ECO:0007669"/>
    <property type="project" value="InterPro"/>
</dbReference>
<dbReference type="EMBL" id="VXOY01000008">
    <property type="protein sequence ID" value="MYE38044.1"/>
    <property type="molecule type" value="Genomic_DNA"/>
</dbReference>
<dbReference type="PRINTS" id="PR00508">
    <property type="entry name" value="S21N4MTFRASE"/>
</dbReference>
<dbReference type="Gene3D" id="3.40.50.150">
    <property type="entry name" value="Vaccinia Virus protein VP39"/>
    <property type="match status" value="1"/>
</dbReference>
<proteinExistence type="inferred from homology"/>
<keyword evidence="3 7" id="KW-0808">Transferase</keyword>
<dbReference type="AlphaFoldDB" id="A0A845DBM2"/>
<evidence type="ECO:0000313" key="8">
    <source>
        <dbReference type="Proteomes" id="UP000449092"/>
    </source>
</evidence>
<comment type="caution">
    <text evidence="7">The sequence shown here is derived from an EMBL/GenBank/DDBJ whole genome shotgun (WGS) entry which is preliminary data.</text>
</comment>
<dbReference type="PROSITE" id="PS51585">
    <property type="entry name" value="SAM_MT_TPMT"/>
    <property type="match status" value="1"/>
</dbReference>
<dbReference type="PROSITE" id="PS00092">
    <property type="entry name" value="N6_MTASE"/>
    <property type="match status" value="1"/>
</dbReference>
<dbReference type="GO" id="GO:0003677">
    <property type="term" value="F:DNA binding"/>
    <property type="evidence" value="ECO:0007669"/>
    <property type="project" value="InterPro"/>
</dbReference>
<dbReference type="Pfam" id="PF01555">
    <property type="entry name" value="N6_N4_Mtase"/>
    <property type="match status" value="1"/>
</dbReference>
<comment type="similarity">
    <text evidence="1 5">Belongs to the N(4)/N(6)-methyltransferase family.</text>
</comment>
<evidence type="ECO:0000256" key="5">
    <source>
        <dbReference type="RuleBase" id="RU362026"/>
    </source>
</evidence>
<accession>A0A845DBM2</accession>
<dbReference type="InterPro" id="IPR002052">
    <property type="entry name" value="DNA_methylase_N6_adenine_CS"/>
</dbReference>
<keyword evidence="2 7" id="KW-0489">Methyltransferase</keyword>
<dbReference type="InterPro" id="IPR008854">
    <property type="entry name" value="TPMT"/>
</dbReference>
<feature type="domain" description="DNA methylase N-4/N-6" evidence="6">
    <location>
        <begin position="36"/>
        <end position="314"/>
    </location>
</feature>
<dbReference type="Proteomes" id="UP000449092">
    <property type="component" value="Unassembled WGS sequence"/>
</dbReference>
<dbReference type="SUPFAM" id="SSF53335">
    <property type="entry name" value="S-adenosyl-L-methionine-dependent methyltransferases"/>
    <property type="match status" value="1"/>
</dbReference>
<evidence type="ECO:0000259" key="6">
    <source>
        <dbReference type="Pfam" id="PF01555"/>
    </source>
</evidence>
<reference evidence="7 8" key="1">
    <citation type="submission" date="2019-09" db="EMBL/GenBank/DDBJ databases">
        <title>Characterisation of the sponge microbiome using genome-centric metagenomics.</title>
        <authorList>
            <person name="Engelberts J.P."/>
            <person name="Robbins S.J."/>
            <person name="De Goeij J.M."/>
            <person name="Aranda M."/>
            <person name="Bell S.C."/>
            <person name="Webster N.S."/>
        </authorList>
    </citation>
    <scope>NUCLEOTIDE SEQUENCE [LARGE SCALE GENOMIC DNA]</scope>
    <source>
        <strain evidence="7">SB0662_bin_43</strain>
    </source>
</reference>
<sequence>MTHIYSMKASSQQISNRTLFIHDNLSVLLDMNSETVDLMYLDPPFNSNRMHYAAAGSRAAGGVFNDSWTLSRVASEWIAGIENEHPSLAAVLRLAGSIGTERQASATQAYLQFMAIRLLEMHRILKPTGSIYLHCDTTMSHYLKIVMDCIFGKGNFLNEIVWFYTNAGGRSKRRFSKKHDIILLYSKTSTYFFDTDGARIPYEQGSSTHSLLKRGGHIPFKKGSKVYKYVPNKKGKVAEDVWRIQILNQMSKERTGYPTQKPLALLERIIKASSKEGDVVLDPFCGCATTLIASERLGRQWIGIDVSEKAVELATARMEQECDTRKELIVRTDVPVRTS</sequence>
<keyword evidence="4" id="KW-0949">S-adenosyl-L-methionine</keyword>
<dbReference type="PANTHER" id="PTHR13370">
    <property type="entry name" value="RNA METHYLASE-RELATED"/>
    <property type="match status" value="1"/>
</dbReference>
<evidence type="ECO:0000256" key="1">
    <source>
        <dbReference type="ARBA" id="ARBA00006594"/>
    </source>
</evidence>
<evidence type="ECO:0000256" key="2">
    <source>
        <dbReference type="ARBA" id="ARBA00022603"/>
    </source>
</evidence>
<dbReference type="GO" id="GO:0008170">
    <property type="term" value="F:N-methyltransferase activity"/>
    <property type="evidence" value="ECO:0007669"/>
    <property type="project" value="InterPro"/>
</dbReference>
<dbReference type="GO" id="GO:0005737">
    <property type="term" value="C:cytoplasm"/>
    <property type="evidence" value="ECO:0007669"/>
    <property type="project" value="TreeGrafter"/>
</dbReference>
<name>A0A845DBM2_9BACT</name>
<evidence type="ECO:0000256" key="4">
    <source>
        <dbReference type="ARBA" id="ARBA00022691"/>
    </source>
</evidence>
<dbReference type="PANTHER" id="PTHR13370:SF24">
    <property type="entry name" value="TYPE III RESTRICTION-MODIFICATION ENZYME STYLTI MOD SUBUNIT"/>
    <property type="match status" value="1"/>
</dbReference>
<dbReference type="InterPro" id="IPR001091">
    <property type="entry name" value="RM_Methyltransferase"/>
</dbReference>
<dbReference type="GO" id="GO:0032259">
    <property type="term" value="P:methylation"/>
    <property type="evidence" value="ECO:0007669"/>
    <property type="project" value="UniProtKB-KW"/>
</dbReference>
<evidence type="ECO:0000256" key="3">
    <source>
        <dbReference type="ARBA" id="ARBA00022679"/>
    </source>
</evidence>
<dbReference type="InterPro" id="IPR002941">
    <property type="entry name" value="DNA_methylase_N4/N6"/>
</dbReference>
<organism evidence="7 8">
    <name type="scientific">Candidatus Spechtbacteria bacterium SB0662_bin_43</name>
    <dbReference type="NCBI Taxonomy" id="2604897"/>
    <lineage>
        <taxon>Bacteria</taxon>
        <taxon>Candidatus Spechtiibacteriota</taxon>
    </lineage>
</organism>
<dbReference type="InterPro" id="IPR029063">
    <property type="entry name" value="SAM-dependent_MTases_sf"/>
</dbReference>
<protein>
    <recommendedName>
        <fullName evidence="5">Methyltransferase</fullName>
        <ecNumber evidence="5">2.1.1.-</ecNumber>
    </recommendedName>
</protein>
<dbReference type="EC" id="2.1.1.-" evidence="5"/>
<evidence type="ECO:0000313" key="7">
    <source>
        <dbReference type="EMBL" id="MYE38044.1"/>
    </source>
</evidence>